<dbReference type="AlphaFoldDB" id="A0AAC8QBV5"/>
<protein>
    <recommendedName>
        <fullName evidence="6">Lipoprotein</fullName>
    </recommendedName>
</protein>
<dbReference type="EMBL" id="CP011509">
    <property type="protein sequence ID" value="AKJ04867.1"/>
    <property type="molecule type" value="Genomic_DNA"/>
</dbReference>
<evidence type="ECO:0000313" key="2">
    <source>
        <dbReference type="EMBL" id="AKJ04867.1"/>
    </source>
</evidence>
<reference evidence="3 5" key="2">
    <citation type="submission" date="2018-08" db="EMBL/GenBank/DDBJ databases">
        <title>Genomic Encyclopedia of Archaeal and Bacterial Type Strains, Phase II (KMG-II): from individual species to whole genera.</title>
        <authorList>
            <person name="Goeker M."/>
        </authorList>
    </citation>
    <scope>NUCLEOTIDE SEQUENCE [LARGE SCALE GENOMIC DNA]</scope>
    <source>
        <strain evidence="3 5">DSM 2261</strain>
    </source>
</reference>
<evidence type="ECO:0000256" key="1">
    <source>
        <dbReference type="SAM" id="MobiDB-lite"/>
    </source>
</evidence>
<sequence length="189" mass="19731">MNRLAVSSAVAVALSLCGCDARKDFSGAYQVSGVLTLTSGGREDKTDLKDLPLVIIADAFESDRLYLDFDCGLSAKMKAGEDGASFALDTKVCPTYTRDSCNFTWVFFSGVGSLEGDASLDFNPNGAITVKCSDGASGVANFKFRLSGVRSSGSGEAPSVPGAQSGDARSRQLSALRAAVMESVRSQLQ</sequence>
<keyword evidence="5" id="KW-1185">Reference proteome</keyword>
<dbReference type="Proteomes" id="UP000256345">
    <property type="component" value="Unassembled WGS sequence"/>
</dbReference>
<feature type="region of interest" description="Disordered" evidence="1">
    <location>
        <begin position="152"/>
        <end position="171"/>
    </location>
</feature>
<reference evidence="2 4" key="1">
    <citation type="submission" date="2015-05" db="EMBL/GenBank/DDBJ databases">
        <title>Genome assembly of Archangium gephyra DSM 2261.</title>
        <authorList>
            <person name="Sharma G."/>
            <person name="Subramanian S."/>
        </authorList>
    </citation>
    <scope>NUCLEOTIDE SEQUENCE [LARGE SCALE GENOMIC DNA]</scope>
    <source>
        <strain evidence="2 4">DSM 2261</strain>
    </source>
</reference>
<organism evidence="2 4">
    <name type="scientific">Archangium gephyra</name>
    <dbReference type="NCBI Taxonomy" id="48"/>
    <lineage>
        <taxon>Bacteria</taxon>
        <taxon>Pseudomonadati</taxon>
        <taxon>Myxococcota</taxon>
        <taxon>Myxococcia</taxon>
        <taxon>Myxococcales</taxon>
        <taxon>Cystobacterineae</taxon>
        <taxon>Archangiaceae</taxon>
        <taxon>Archangium</taxon>
    </lineage>
</organism>
<dbReference type="EMBL" id="QUMU01000001">
    <property type="protein sequence ID" value="REG37091.1"/>
    <property type="molecule type" value="Genomic_DNA"/>
</dbReference>
<evidence type="ECO:0000313" key="4">
    <source>
        <dbReference type="Proteomes" id="UP000035579"/>
    </source>
</evidence>
<gene>
    <name evidence="2" type="ORF">AA314_06493</name>
    <name evidence="3" type="ORF">ATI61_10167</name>
</gene>
<accession>A0AAC8QBV5</accession>
<evidence type="ECO:0000313" key="5">
    <source>
        <dbReference type="Proteomes" id="UP000256345"/>
    </source>
</evidence>
<proteinExistence type="predicted"/>
<dbReference type="RefSeq" id="WP_047858550.1">
    <property type="nucleotide sequence ID" value="NZ_CP011509.1"/>
</dbReference>
<dbReference type="PROSITE" id="PS51257">
    <property type="entry name" value="PROKAR_LIPOPROTEIN"/>
    <property type="match status" value="1"/>
</dbReference>
<dbReference type="KEGG" id="age:AA314_06493"/>
<name>A0AAC8QBV5_9BACT</name>
<dbReference type="Proteomes" id="UP000035579">
    <property type="component" value="Chromosome"/>
</dbReference>
<evidence type="ECO:0008006" key="6">
    <source>
        <dbReference type="Google" id="ProtNLM"/>
    </source>
</evidence>
<evidence type="ECO:0000313" key="3">
    <source>
        <dbReference type="EMBL" id="REG37091.1"/>
    </source>
</evidence>